<dbReference type="STRING" id="50376.A0A517LDE7"/>
<protein>
    <recommendedName>
        <fullName evidence="4">Mediator complex subunit 15 KIX domain-containing protein</fullName>
    </recommendedName>
</protein>
<feature type="compositionally biased region" description="Low complexity" evidence="1">
    <location>
        <begin position="307"/>
        <end position="316"/>
    </location>
</feature>
<dbReference type="GO" id="GO:0003712">
    <property type="term" value="F:transcription coregulator activity"/>
    <property type="evidence" value="ECO:0007669"/>
    <property type="project" value="InterPro"/>
</dbReference>
<feature type="compositionally biased region" description="Low complexity" evidence="1">
    <location>
        <begin position="1056"/>
        <end position="1073"/>
    </location>
</feature>
<gene>
    <name evidence="2" type="ORF">FKW77_002656</name>
</gene>
<accession>A0A517LDE7</accession>
<feature type="compositionally biased region" description="Polar residues" evidence="1">
    <location>
        <begin position="296"/>
        <end position="306"/>
    </location>
</feature>
<feature type="compositionally biased region" description="Low complexity" evidence="1">
    <location>
        <begin position="188"/>
        <end position="200"/>
    </location>
</feature>
<feature type="region of interest" description="Disordered" evidence="1">
    <location>
        <begin position="163"/>
        <end position="200"/>
    </location>
</feature>
<evidence type="ECO:0000256" key="1">
    <source>
        <dbReference type="SAM" id="MobiDB-lite"/>
    </source>
</evidence>
<feature type="compositionally biased region" description="Polar residues" evidence="1">
    <location>
        <begin position="317"/>
        <end position="326"/>
    </location>
</feature>
<feature type="region of interest" description="Disordered" evidence="1">
    <location>
        <begin position="691"/>
        <end position="738"/>
    </location>
</feature>
<feature type="compositionally biased region" description="Low complexity" evidence="1">
    <location>
        <begin position="421"/>
        <end position="447"/>
    </location>
</feature>
<feature type="compositionally biased region" description="Low complexity" evidence="1">
    <location>
        <begin position="691"/>
        <end position="710"/>
    </location>
</feature>
<feature type="region of interest" description="Disordered" evidence="1">
    <location>
        <begin position="903"/>
        <end position="956"/>
    </location>
</feature>
<feature type="compositionally biased region" description="Low complexity" evidence="1">
    <location>
        <begin position="813"/>
        <end position="871"/>
    </location>
</feature>
<feature type="region of interest" description="Disordered" evidence="1">
    <location>
        <begin position="296"/>
        <end position="336"/>
    </location>
</feature>
<feature type="compositionally biased region" description="Low complexity" evidence="1">
    <location>
        <begin position="1325"/>
        <end position="1336"/>
    </location>
</feature>
<organism evidence="2 3">
    <name type="scientific">Venturia effusa</name>
    <dbReference type="NCBI Taxonomy" id="50376"/>
    <lineage>
        <taxon>Eukaryota</taxon>
        <taxon>Fungi</taxon>
        <taxon>Dikarya</taxon>
        <taxon>Ascomycota</taxon>
        <taxon>Pezizomycotina</taxon>
        <taxon>Dothideomycetes</taxon>
        <taxon>Pleosporomycetidae</taxon>
        <taxon>Venturiales</taxon>
        <taxon>Venturiaceae</taxon>
        <taxon>Venturia</taxon>
    </lineage>
</organism>
<feature type="compositionally biased region" description="Basic and acidic residues" evidence="1">
    <location>
        <begin position="1192"/>
        <end position="1203"/>
    </location>
</feature>
<dbReference type="OrthoDB" id="3918840at2759"/>
<dbReference type="EMBL" id="CP042194">
    <property type="protein sequence ID" value="QDS73668.1"/>
    <property type="molecule type" value="Genomic_DNA"/>
</dbReference>
<dbReference type="Pfam" id="PF05397">
    <property type="entry name" value="Med15_fungi"/>
    <property type="match status" value="1"/>
</dbReference>
<feature type="region of interest" description="Disordered" evidence="1">
    <location>
        <begin position="1"/>
        <end position="22"/>
    </location>
</feature>
<feature type="compositionally biased region" description="Low complexity" evidence="1">
    <location>
        <begin position="911"/>
        <end position="928"/>
    </location>
</feature>
<keyword evidence="3" id="KW-1185">Reference proteome</keyword>
<evidence type="ECO:0008006" key="4">
    <source>
        <dbReference type="Google" id="ProtNLM"/>
    </source>
</evidence>
<proteinExistence type="predicted"/>
<reference evidence="2 3" key="1">
    <citation type="submission" date="2019-07" db="EMBL/GenBank/DDBJ databases">
        <title>Finished genome of Venturia effusa.</title>
        <authorList>
            <person name="Young C.A."/>
            <person name="Cox M.P."/>
            <person name="Ganley A.R.D."/>
            <person name="David W.J."/>
        </authorList>
    </citation>
    <scope>NUCLEOTIDE SEQUENCE [LARGE SCALE GENOMIC DNA]</scope>
    <source>
        <strain evidence="3">albino</strain>
    </source>
</reference>
<feature type="region of interest" description="Disordered" evidence="1">
    <location>
        <begin position="421"/>
        <end position="491"/>
    </location>
</feature>
<feature type="compositionally biased region" description="Low complexity" evidence="1">
    <location>
        <begin position="1083"/>
        <end position="1107"/>
    </location>
</feature>
<name>A0A517LDE7_9PEZI</name>
<evidence type="ECO:0000313" key="2">
    <source>
        <dbReference type="EMBL" id="QDS73668.1"/>
    </source>
</evidence>
<dbReference type="GO" id="GO:0006357">
    <property type="term" value="P:regulation of transcription by RNA polymerase II"/>
    <property type="evidence" value="ECO:0007669"/>
    <property type="project" value="InterPro"/>
</dbReference>
<feature type="compositionally biased region" description="Polar residues" evidence="1">
    <location>
        <begin position="1170"/>
        <end position="1189"/>
    </location>
</feature>
<dbReference type="InterPro" id="IPR008626">
    <property type="entry name" value="Mediator_Med15_fun"/>
</dbReference>
<dbReference type="GO" id="GO:0016592">
    <property type="term" value="C:mediator complex"/>
    <property type="evidence" value="ECO:0007669"/>
    <property type="project" value="InterPro"/>
</dbReference>
<feature type="region of interest" description="Disordered" evidence="1">
    <location>
        <begin position="813"/>
        <end position="888"/>
    </location>
</feature>
<dbReference type="Proteomes" id="UP000316270">
    <property type="component" value="Chromosome 10"/>
</dbReference>
<feature type="region of interest" description="Disordered" evidence="1">
    <location>
        <begin position="1268"/>
        <end position="1350"/>
    </location>
</feature>
<evidence type="ECO:0000313" key="3">
    <source>
        <dbReference type="Proteomes" id="UP000316270"/>
    </source>
</evidence>
<feature type="region of interest" description="Disordered" evidence="1">
    <location>
        <begin position="1056"/>
        <end position="1210"/>
    </location>
</feature>
<sequence>MNNFQQQQQAMMMGQPMQQGIPPQQNLRSKLLAYFQNNQQHAGWQATVQPIERVGLVSELVTSLQLAQPNLPQQEAVKRSMTFEAERLSQSGDKNQYTNEIRKQLSLFRSTREQQAQNTMNMMQMNNQNGLQPGMNGGVSMQQSISNQGNQFPQAFNPQLAHPMQASPIPVNGQNPAMGMMGNANPNAQQAQMLQQQQQQQQQQAQQQQAQQQQQQGQRAPSQADMAQIHMMAQRQMNAAPQEIKNKILQQFSALDPQKQAAVRAKFGDPVAAHFKQAAHQAFNRSRQAQMQNQGGQNVMSNNMMGQQTPQQRPQQMANGQPGTAMQSQDSNLLQQQQDAMNRATNGEPVVPASNNNNMGQFGGLQMGLAQNAPLGAQGMNFQNQQQMQALQNRQANFQLNPQASAQMQARIAQAQAQVRARAAAQQQQNVQGQPGGQPNQQMNGQRPIGTQPRQSPMPMLTQPVIPPGQQPGGTPQQRPQPTPQMPQQNGSDMFQAMQSAQNRVNALGATNPLGGQNQPILRILPGDLPASMPENLKMQLQTMDEEHYKQALERIRTHSQSKPGTMVNGMPARQPGLGQTQMPGQPGPAGLTPLQFQQRQAQAARAQSQMQQQQPNGQQFPVMTPEIMARMDNAPFPKSILAANNITAPDHINSWMQLKTWIQQNASGTNINLKQLMALQVSQFQQNQMRLRQQQQQQQQNATAQMGGQPPNQLGISPAQPAPTAPMVPNGMTPQQQQARMGMNGMMAGMPRPNMPQLSAEDLQTLRIKAGVAPNITDDQLRQRFMQQRMEAQNKQNQARLVQQQVMQRGQQQIGAQAAQGQPGAPQAPAPQMSQVPMRQHQQNQQQNSNPQVNAQMQQNRQMQRPGQVQNGSATPQPPPKNLKRPAPQDEVIDITDTPQAVAMQQTNSQQQRPQFPNNQAAQNRPQPGQPPQKQHQEKRMAEMMAEVQGSTPRPAALQVDQETRQLMINKIQEFKQFINRIDQCIKMFFVMTNDEDHTKRYMKQRILLSYNFNFKDPNLTLVEQPSLKLETLEQYLVSFRTVVASVMQKMKQNATPQGQQLQQTGQNGQAGSPSVNGQKGNQPPQLNANNLKQLQQQQQMNVQQQRRASNKGNVAPPAPISGPGQGPIQFPFSNTALSPQGVPQYGSNPGLTPDKLKIQPSRKKFKQSPVTTPNGTSTSPQIGNKGSSPDLRREALTKPEVPKPPQFRCTDRYCEQQERAFETEEELKEHSRIHAQPVDSLKYANESLATALGFNADGTVRQTAAAEVADGNSQHGPGKPVAAAAKREATTPFASTPMSRAPTLTKGSPALDRLKNPLQKQQAAPTSAVAAAASVEKKDEKSTEMPVVSAPQDMAVGETADPWAEATVRPKELQDLFGSLDNLTGDWGFDRTFDTPDTPATTPDTNVSKETVSTDISENDNLNILLGGVTEAAMGNTGKNGSDDFVAWHEIQDHWQSVMDGDLAQNMGAVGIDEGMILRLDEDTDVNDWEGMFGKGSNLGGNQIPGWEQEDIPMF</sequence>
<feature type="compositionally biased region" description="Low complexity" evidence="1">
    <location>
        <begin position="327"/>
        <end position="336"/>
    </location>
</feature>